<reference evidence="1" key="1">
    <citation type="submission" date="2022-11" db="EMBL/GenBank/DDBJ databases">
        <title>Genome Sequence of Boeremia exigua.</title>
        <authorList>
            <person name="Buettner E."/>
        </authorList>
    </citation>
    <scope>NUCLEOTIDE SEQUENCE</scope>
    <source>
        <strain evidence="1">CU02</strain>
    </source>
</reference>
<evidence type="ECO:0000313" key="1">
    <source>
        <dbReference type="EMBL" id="KAJ8116157.1"/>
    </source>
</evidence>
<dbReference type="Proteomes" id="UP001153331">
    <property type="component" value="Unassembled WGS sequence"/>
</dbReference>
<evidence type="ECO:0000313" key="2">
    <source>
        <dbReference type="Proteomes" id="UP001153331"/>
    </source>
</evidence>
<accession>A0ACC2IM18</accession>
<dbReference type="EMBL" id="JAPHNI010000106">
    <property type="protein sequence ID" value="KAJ8116157.1"/>
    <property type="molecule type" value="Genomic_DNA"/>
</dbReference>
<proteinExistence type="predicted"/>
<keyword evidence="2" id="KW-1185">Reference proteome</keyword>
<name>A0ACC2IM18_9PLEO</name>
<gene>
    <name evidence="1" type="ORF">OPT61_g2362</name>
</gene>
<sequence length="632" mass="71209">MSTPLESSNLVETALSGPVSNGPSPCPFHEWQNAIGGIELDMLCGKAKDCIYCGVIIDALETWHEFAEARVVSIGVVLSVRYSLLELSFDSLYGHKKAAYSDVELAEALPKWTEGLESTRLLAGDTSSTDSLDTLGSWLSSCDYSHSCANRTTDFTPERLIEIIGDFVFLREKLMGGLTYACLSHCWGVDGLQFKLKKANKHEFYGGIKAQELPKTFQDAVRVCQHLNIRYLWVDALCIVQDDITDWNKTAAAMAEIYRHGYVTIAATASRSSSEGIFRRVENRSRTRPLRRMQGLAIREHRWPDYEFNPGNDYGLEDYPLLRRAWVYQERRMFPRMVHFTSTQLVWECRHYIKGEDGTTLDGEESQDEAQSLQDDELASRVLAWHTTVIEYSCLELTFEEDRLPAIAALVVEEMKMRPNDTYIAGLWKSTLLQDLLWTRLSNSFTNDTSGQGNRPQGSLPSWSWASITGSVFFHATTPLSNVRVVDVSLTPSGLPQMGNCRDASITLAGPLLEATFQTSESKHVPRRFSLAPGGIDAEFPESHGLWVSPDFGFLEDDESVKALYDFYFLPLGVSDNDCYHVLVLLRQSDTEYKRVGTCEWTYCGIHISPEARPLRHKAIIDNIPVKEVKII</sequence>
<organism evidence="1 2">
    <name type="scientific">Boeremia exigua</name>
    <dbReference type="NCBI Taxonomy" id="749465"/>
    <lineage>
        <taxon>Eukaryota</taxon>
        <taxon>Fungi</taxon>
        <taxon>Dikarya</taxon>
        <taxon>Ascomycota</taxon>
        <taxon>Pezizomycotina</taxon>
        <taxon>Dothideomycetes</taxon>
        <taxon>Pleosporomycetidae</taxon>
        <taxon>Pleosporales</taxon>
        <taxon>Pleosporineae</taxon>
        <taxon>Didymellaceae</taxon>
        <taxon>Boeremia</taxon>
    </lineage>
</organism>
<protein>
    <submittedName>
        <fullName evidence="1">Uncharacterized protein</fullName>
    </submittedName>
</protein>
<comment type="caution">
    <text evidence="1">The sequence shown here is derived from an EMBL/GenBank/DDBJ whole genome shotgun (WGS) entry which is preliminary data.</text>
</comment>